<dbReference type="EMBL" id="VFPE01000001">
    <property type="protein sequence ID" value="TQM34153.1"/>
    <property type="molecule type" value="Genomic_DNA"/>
</dbReference>
<evidence type="ECO:0008006" key="3">
    <source>
        <dbReference type="Google" id="ProtNLM"/>
    </source>
</evidence>
<sequence length="128" mass="13846">MPEGIGHELHLHVHPGSASAHTPGARGVTHWTKPIVPAARSLVGTTADALLHIAQCLVLVGDRLVLQIDGYEFHSSSAQRSANIAHDAELRLRGYTVLRFSYAQVVHDWPTLERTVRRAVAAGLHLAA</sequence>
<dbReference type="AlphaFoldDB" id="A0A543FJU9"/>
<gene>
    <name evidence="1" type="ORF">FB391_0440</name>
</gene>
<keyword evidence="2" id="KW-1185">Reference proteome</keyword>
<reference evidence="1 2" key="1">
    <citation type="submission" date="2019-06" db="EMBL/GenBank/DDBJ databases">
        <title>Sequencing the genomes of 1000 actinobacteria strains.</title>
        <authorList>
            <person name="Klenk H.-P."/>
        </authorList>
    </citation>
    <scope>NUCLEOTIDE SEQUENCE [LARGE SCALE GENOMIC DNA]</scope>
    <source>
        <strain evidence="1 2">DSM 105492</strain>
    </source>
</reference>
<dbReference type="RefSeq" id="WP_246093324.1">
    <property type="nucleotide sequence ID" value="NZ_VFPE01000001.1"/>
</dbReference>
<evidence type="ECO:0000313" key="2">
    <source>
        <dbReference type="Proteomes" id="UP000320235"/>
    </source>
</evidence>
<comment type="caution">
    <text evidence="1">The sequence shown here is derived from an EMBL/GenBank/DDBJ whole genome shotgun (WGS) entry which is preliminary data.</text>
</comment>
<proteinExistence type="predicted"/>
<name>A0A543FJU9_9MICO</name>
<organism evidence="1 2">
    <name type="scientific">Microbacterium kyungheense</name>
    <dbReference type="NCBI Taxonomy" id="1263636"/>
    <lineage>
        <taxon>Bacteria</taxon>
        <taxon>Bacillati</taxon>
        <taxon>Actinomycetota</taxon>
        <taxon>Actinomycetes</taxon>
        <taxon>Micrococcales</taxon>
        <taxon>Microbacteriaceae</taxon>
        <taxon>Microbacterium</taxon>
    </lineage>
</organism>
<accession>A0A543FJU9</accession>
<protein>
    <recommendedName>
        <fullName evidence="3">Very-short-patch-repair endonuclease</fullName>
    </recommendedName>
</protein>
<evidence type="ECO:0000313" key="1">
    <source>
        <dbReference type="EMBL" id="TQM34153.1"/>
    </source>
</evidence>
<dbReference type="Proteomes" id="UP000320235">
    <property type="component" value="Unassembled WGS sequence"/>
</dbReference>